<dbReference type="SUPFAM" id="SSF51735">
    <property type="entry name" value="NAD(P)-binding Rossmann-fold domains"/>
    <property type="match status" value="1"/>
</dbReference>
<organism evidence="1 2">
    <name type="scientific">Jiangella alba</name>
    <dbReference type="NCBI Taxonomy" id="561176"/>
    <lineage>
        <taxon>Bacteria</taxon>
        <taxon>Bacillati</taxon>
        <taxon>Actinomycetota</taxon>
        <taxon>Actinomycetes</taxon>
        <taxon>Jiangellales</taxon>
        <taxon>Jiangellaceae</taxon>
        <taxon>Jiangella</taxon>
    </lineage>
</organism>
<dbReference type="EMBL" id="FNUC01000003">
    <property type="protein sequence ID" value="SEE89079.1"/>
    <property type="molecule type" value="Genomic_DNA"/>
</dbReference>
<dbReference type="PIRSF" id="PIRSF001439">
    <property type="entry name" value="CryM"/>
    <property type="match status" value="1"/>
</dbReference>
<name>A0A1H5MI69_9ACTN</name>
<dbReference type="PANTHER" id="PTHR13812">
    <property type="entry name" value="KETIMINE REDUCTASE MU-CRYSTALLIN"/>
    <property type="match status" value="1"/>
</dbReference>
<dbReference type="STRING" id="561176.SAMN04488561_3200"/>
<proteinExistence type="predicted"/>
<reference evidence="2" key="1">
    <citation type="submission" date="2016-10" db="EMBL/GenBank/DDBJ databases">
        <authorList>
            <person name="Varghese N."/>
            <person name="Submissions S."/>
        </authorList>
    </citation>
    <scope>NUCLEOTIDE SEQUENCE [LARGE SCALE GENOMIC DNA]</scope>
    <source>
        <strain evidence="2">DSM 45237</strain>
    </source>
</reference>
<dbReference type="RefSeq" id="WP_069111736.1">
    <property type="nucleotide sequence ID" value="NZ_FNUC01000003.1"/>
</dbReference>
<dbReference type="AlphaFoldDB" id="A0A1H5MI69"/>
<dbReference type="Proteomes" id="UP000181980">
    <property type="component" value="Unassembled WGS sequence"/>
</dbReference>
<accession>A0A1H5MI69</accession>
<dbReference type="Pfam" id="PF02423">
    <property type="entry name" value="OCD_Mu_crystall"/>
    <property type="match status" value="1"/>
</dbReference>
<evidence type="ECO:0000313" key="1">
    <source>
        <dbReference type="EMBL" id="SEE89079.1"/>
    </source>
</evidence>
<dbReference type="Gene3D" id="3.40.50.720">
    <property type="entry name" value="NAD(P)-binding Rossmann-like Domain"/>
    <property type="match status" value="1"/>
</dbReference>
<gene>
    <name evidence="1" type="ORF">SAMN04488561_3200</name>
</gene>
<evidence type="ECO:0000313" key="2">
    <source>
        <dbReference type="Proteomes" id="UP000181980"/>
    </source>
</evidence>
<dbReference type="PANTHER" id="PTHR13812:SF19">
    <property type="entry name" value="KETIMINE REDUCTASE MU-CRYSTALLIN"/>
    <property type="match status" value="1"/>
</dbReference>
<dbReference type="Gene3D" id="3.30.1780.10">
    <property type="entry name" value="ornithine cyclodeaminase, domain 1"/>
    <property type="match status" value="1"/>
</dbReference>
<keyword evidence="2" id="KW-1185">Reference proteome</keyword>
<dbReference type="InterPro" id="IPR003462">
    <property type="entry name" value="ODC_Mu_crystall"/>
</dbReference>
<dbReference type="OrthoDB" id="3814544at2"/>
<dbReference type="InterPro" id="IPR036291">
    <property type="entry name" value="NAD(P)-bd_dom_sf"/>
</dbReference>
<sequence>MTDPAGPAYLDPAAVRAALTMGQAVEALGPALAAVVRGELDQPPRLVLDGGRVLVMAATHGGTGDTVVKTVSVSLDHGGRAPAIAGTVLWLDGGTGRAAFTADGAEITALRTGAVAGLATSLLAAPDARRLTVLGSGRQAAAQVDAMLAVRPIDDVTVYSRTPAHAAAFAGALTRRAPGVAVRTEADADAAVAAADVVCCATSAREPLFRTSSLPERVHVNAVGSFRSDMSELPPDLLTTASAVVVDDVAGCLDESGEVAAALRAGLDLAALRPLGELAAAPSHPTHSGRTVFKSVGCAALDWAVAARLAARVTAPLS</sequence>
<dbReference type="GO" id="GO:0005737">
    <property type="term" value="C:cytoplasm"/>
    <property type="evidence" value="ECO:0007669"/>
    <property type="project" value="TreeGrafter"/>
</dbReference>
<dbReference type="InterPro" id="IPR023401">
    <property type="entry name" value="ODC_N"/>
</dbReference>
<protein>
    <submittedName>
        <fullName evidence="1">Ornithine cyclodeaminase</fullName>
    </submittedName>
</protein>